<evidence type="ECO:0000256" key="2">
    <source>
        <dbReference type="ARBA" id="ARBA00004726"/>
    </source>
</evidence>
<dbReference type="GO" id="GO:0009231">
    <property type="term" value="P:riboflavin biosynthetic process"/>
    <property type="evidence" value="ECO:0007669"/>
    <property type="project" value="InterPro"/>
</dbReference>
<accession>A6TRK3</accession>
<evidence type="ECO:0000256" key="3">
    <source>
        <dbReference type="ARBA" id="ARBA00005201"/>
    </source>
</evidence>
<protein>
    <recommendedName>
        <fullName evidence="15">Riboflavin biosynthesis protein</fullName>
    </recommendedName>
    <domain>
        <recommendedName>
            <fullName evidence="15">Riboflavin kinase</fullName>
            <ecNumber evidence="15">2.7.1.26</ecNumber>
        </recommendedName>
        <alternativeName>
            <fullName evidence="15">Flavokinase</fullName>
        </alternativeName>
    </domain>
    <domain>
        <recommendedName>
            <fullName evidence="15">FMN adenylyltransferase</fullName>
            <ecNumber evidence="15">2.7.7.2</ecNumber>
        </recommendedName>
        <alternativeName>
            <fullName evidence="15">FAD pyrophosphorylase</fullName>
        </alternativeName>
        <alternativeName>
            <fullName evidence="15">FAD synthase</fullName>
        </alternativeName>
    </domain>
</protein>
<dbReference type="InterPro" id="IPR002606">
    <property type="entry name" value="Riboflavin_kinase_bac"/>
</dbReference>
<dbReference type="HOGENOM" id="CLU_048437_0_2_9"/>
<dbReference type="InterPro" id="IPR015865">
    <property type="entry name" value="Riboflavin_kinase_bac/euk"/>
</dbReference>
<dbReference type="GO" id="GO:0006747">
    <property type="term" value="P:FAD biosynthetic process"/>
    <property type="evidence" value="ECO:0007669"/>
    <property type="project" value="UniProtKB-UniRule"/>
</dbReference>
<organism evidence="17 18">
    <name type="scientific">Alkaliphilus metalliredigens (strain QYMF)</name>
    <dbReference type="NCBI Taxonomy" id="293826"/>
    <lineage>
        <taxon>Bacteria</taxon>
        <taxon>Bacillati</taxon>
        <taxon>Bacillota</taxon>
        <taxon>Clostridia</taxon>
        <taxon>Peptostreptococcales</taxon>
        <taxon>Natronincolaceae</taxon>
        <taxon>Alkaliphilus</taxon>
    </lineage>
</organism>
<keyword evidence="12" id="KW-0511">Multifunctional enzyme</keyword>
<dbReference type="Proteomes" id="UP000001572">
    <property type="component" value="Chromosome"/>
</dbReference>
<dbReference type="EC" id="2.7.7.2" evidence="15"/>
<dbReference type="RefSeq" id="WP_012063794.1">
    <property type="nucleotide sequence ID" value="NC_009633.1"/>
</dbReference>
<evidence type="ECO:0000256" key="4">
    <source>
        <dbReference type="ARBA" id="ARBA00022630"/>
    </source>
</evidence>
<dbReference type="UniPathway" id="UPA00277">
    <property type="reaction ID" value="UER00407"/>
</dbReference>
<dbReference type="GO" id="GO:0003919">
    <property type="term" value="F:FMN adenylyltransferase activity"/>
    <property type="evidence" value="ECO:0007669"/>
    <property type="project" value="UniProtKB-UniRule"/>
</dbReference>
<evidence type="ECO:0000256" key="10">
    <source>
        <dbReference type="ARBA" id="ARBA00022827"/>
    </source>
</evidence>
<keyword evidence="6 15" id="KW-0808">Transferase</keyword>
<keyword evidence="4 15" id="KW-0285">Flavoprotein</keyword>
<evidence type="ECO:0000256" key="12">
    <source>
        <dbReference type="ARBA" id="ARBA00023268"/>
    </source>
</evidence>
<evidence type="ECO:0000256" key="14">
    <source>
        <dbReference type="ARBA" id="ARBA00049494"/>
    </source>
</evidence>
<feature type="domain" description="Riboflavin kinase" evidence="16">
    <location>
        <begin position="182"/>
        <end position="306"/>
    </location>
</feature>
<evidence type="ECO:0000256" key="13">
    <source>
        <dbReference type="ARBA" id="ARBA00047880"/>
    </source>
</evidence>
<dbReference type="CDD" id="cd02064">
    <property type="entry name" value="FAD_synthetase_N"/>
    <property type="match status" value="1"/>
</dbReference>
<dbReference type="SUPFAM" id="SSF82114">
    <property type="entry name" value="Riboflavin kinase-like"/>
    <property type="match status" value="1"/>
</dbReference>
<keyword evidence="18" id="KW-1185">Reference proteome</keyword>
<dbReference type="KEGG" id="amt:Amet_2669"/>
<dbReference type="PIRSF" id="PIRSF004491">
    <property type="entry name" value="FAD_Synth"/>
    <property type="match status" value="1"/>
</dbReference>
<dbReference type="Pfam" id="PF01687">
    <property type="entry name" value="Flavokinase"/>
    <property type="match status" value="1"/>
</dbReference>
<comment type="function">
    <text evidence="1">Catalyzes the phosphorylation of riboflavin to FMN followed by the adenylation of FMN to FAD.</text>
</comment>
<evidence type="ECO:0000256" key="9">
    <source>
        <dbReference type="ARBA" id="ARBA00022777"/>
    </source>
</evidence>
<evidence type="ECO:0000256" key="8">
    <source>
        <dbReference type="ARBA" id="ARBA00022741"/>
    </source>
</evidence>
<evidence type="ECO:0000313" key="18">
    <source>
        <dbReference type="Proteomes" id="UP000001572"/>
    </source>
</evidence>
<dbReference type="UniPathway" id="UPA00276">
    <property type="reaction ID" value="UER00406"/>
</dbReference>
<name>A6TRK3_ALKMQ</name>
<dbReference type="FunFam" id="3.40.50.620:FF:000021">
    <property type="entry name" value="Riboflavin biosynthesis protein"/>
    <property type="match status" value="1"/>
</dbReference>
<dbReference type="NCBIfam" id="TIGR00083">
    <property type="entry name" value="ribF"/>
    <property type="match status" value="1"/>
</dbReference>
<keyword evidence="10 15" id="KW-0274">FAD</keyword>
<keyword evidence="7 15" id="KW-0548">Nucleotidyltransferase</keyword>
<sequence length="307" mass="34692">MKIIMKYNEVDQNIERGIALGNFDGIHLGHQRLINTLIKECKEQSLEATVYTFINHPATVISGREMPPQISNLSMKKKVFQSLGLDTLFLDEFNKEIMSLSPEAFVEEILIKKLNCKIAVVGFDYRFGYKAQGDVTLLKRLGHLHGFQVIEINPVTLDDEKISSSNIREFIADGKMNEATKFLGREYSIISEVIHGKGRGIHLGYPTANLLVHPSHLVPKEGVYATLVEIDGSVYKGATCVGTNPTFGKNSISIETFIIDYVGSIYGKEIEVRFVKYVRDQIKFEKTEDLTNQMKLDIETSKIYLHK</sequence>
<dbReference type="FunFam" id="2.40.30.30:FF:000003">
    <property type="entry name" value="Riboflavin biosynthesis protein"/>
    <property type="match status" value="1"/>
</dbReference>
<evidence type="ECO:0000256" key="1">
    <source>
        <dbReference type="ARBA" id="ARBA00002121"/>
    </source>
</evidence>
<dbReference type="SUPFAM" id="SSF52374">
    <property type="entry name" value="Nucleotidylyl transferase"/>
    <property type="match status" value="1"/>
</dbReference>
<dbReference type="EMBL" id="CP000724">
    <property type="protein sequence ID" value="ABR48821.1"/>
    <property type="molecule type" value="Genomic_DNA"/>
</dbReference>
<dbReference type="GO" id="GO:0005524">
    <property type="term" value="F:ATP binding"/>
    <property type="evidence" value="ECO:0007669"/>
    <property type="project" value="UniProtKB-UniRule"/>
</dbReference>
<reference evidence="18" key="1">
    <citation type="journal article" date="2016" name="Genome Announc.">
        <title>Complete genome sequence of Alkaliphilus metalliredigens strain QYMF, an alkaliphilic and metal-reducing bacterium isolated from borax-contaminated leachate ponds.</title>
        <authorList>
            <person name="Hwang C."/>
            <person name="Copeland A."/>
            <person name="Lucas S."/>
            <person name="Lapidus A."/>
            <person name="Barry K."/>
            <person name="Detter J.C."/>
            <person name="Glavina Del Rio T."/>
            <person name="Hammon N."/>
            <person name="Israni S."/>
            <person name="Dalin E."/>
            <person name="Tice H."/>
            <person name="Pitluck S."/>
            <person name="Chertkov O."/>
            <person name="Brettin T."/>
            <person name="Bruce D."/>
            <person name="Han C."/>
            <person name="Schmutz J."/>
            <person name="Larimer F."/>
            <person name="Land M.L."/>
            <person name="Hauser L."/>
            <person name="Kyrpides N."/>
            <person name="Mikhailova N."/>
            <person name="Ye Q."/>
            <person name="Zhou J."/>
            <person name="Richardson P."/>
            <person name="Fields M.W."/>
        </authorList>
    </citation>
    <scope>NUCLEOTIDE SEQUENCE [LARGE SCALE GENOMIC DNA]</scope>
    <source>
        <strain evidence="18">QYMF</strain>
    </source>
</reference>
<dbReference type="NCBIfam" id="NF004162">
    <property type="entry name" value="PRK05627.1-5"/>
    <property type="match status" value="1"/>
</dbReference>
<dbReference type="GO" id="GO:0009398">
    <property type="term" value="P:FMN biosynthetic process"/>
    <property type="evidence" value="ECO:0007669"/>
    <property type="project" value="UniProtKB-UniRule"/>
</dbReference>
<evidence type="ECO:0000256" key="6">
    <source>
        <dbReference type="ARBA" id="ARBA00022679"/>
    </source>
</evidence>
<dbReference type="STRING" id="293826.Amet_2669"/>
<proteinExistence type="inferred from homology"/>
<dbReference type="OrthoDB" id="9803667at2"/>
<dbReference type="GO" id="GO:0008531">
    <property type="term" value="F:riboflavin kinase activity"/>
    <property type="evidence" value="ECO:0007669"/>
    <property type="project" value="UniProtKB-UniRule"/>
</dbReference>
<dbReference type="InterPro" id="IPR015864">
    <property type="entry name" value="FAD_synthase"/>
</dbReference>
<comment type="similarity">
    <text evidence="15">Belongs to the ribF family.</text>
</comment>
<keyword evidence="5 15" id="KW-0288">FMN</keyword>
<evidence type="ECO:0000256" key="5">
    <source>
        <dbReference type="ARBA" id="ARBA00022643"/>
    </source>
</evidence>
<dbReference type="InterPro" id="IPR023468">
    <property type="entry name" value="Riboflavin_kinase"/>
</dbReference>
<dbReference type="SMART" id="SM00904">
    <property type="entry name" value="Flavokinase"/>
    <property type="match status" value="1"/>
</dbReference>
<dbReference type="AlphaFoldDB" id="A6TRK3"/>
<evidence type="ECO:0000256" key="15">
    <source>
        <dbReference type="PIRNR" id="PIRNR004491"/>
    </source>
</evidence>
<evidence type="ECO:0000256" key="11">
    <source>
        <dbReference type="ARBA" id="ARBA00022840"/>
    </source>
</evidence>
<dbReference type="Gene3D" id="2.40.30.30">
    <property type="entry name" value="Riboflavin kinase-like"/>
    <property type="match status" value="1"/>
</dbReference>
<evidence type="ECO:0000259" key="16">
    <source>
        <dbReference type="SMART" id="SM00904"/>
    </source>
</evidence>
<dbReference type="PANTHER" id="PTHR22749:SF6">
    <property type="entry name" value="RIBOFLAVIN KINASE"/>
    <property type="match status" value="1"/>
</dbReference>
<dbReference type="Pfam" id="PF06574">
    <property type="entry name" value="FAD_syn"/>
    <property type="match status" value="1"/>
</dbReference>
<comment type="pathway">
    <text evidence="2 15">Cofactor biosynthesis; FAD biosynthesis; FAD from FMN: step 1/1.</text>
</comment>
<dbReference type="PANTHER" id="PTHR22749">
    <property type="entry name" value="RIBOFLAVIN KINASE/FMN ADENYLYLTRANSFERASE"/>
    <property type="match status" value="1"/>
</dbReference>
<evidence type="ECO:0000313" key="17">
    <source>
        <dbReference type="EMBL" id="ABR48821.1"/>
    </source>
</evidence>
<dbReference type="Gene3D" id="3.40.50.620">
    <property type="entry name" value="HUPs"/>
    <property type="match status" value="1"/>
</dbReference>
<dbReference type="NCBIfam" id="NF004160">
    <property type="entry name" value="PRK05627.1-3"/>
    <property type="match status" value="1"/>
</dbReference>
<keyword evidence="11 15" id="KW-0067">ATP-binding</keyword>
<comment type="catalytic activity">
    <reaction evidence="13 15">
        <text>riboflavin + ATP = FMN + ADP + H(+)</text>
        <dbReference type="Rhea" id="RHEA:14357"/>
        <dbReference type="ChEBI" id="CHEBI:15378"/>
        <dbReference type="ChEBI" id="CHEBI:30616"/>
        <dbReference type="ChEBI" id="CHEBI:57986"/>
        <dbReference type="ChEBI" id="CHEBI:58210"/>
        <dbReference type="ChEBI" id="CHEBI:456216"/>
        <dbReference type="EC" id="2.7.1.26"/>
    </reaction>
</comment>
<dbReference type="eggNOG" id="COG0196">
    <property type="taxonomic scope" value="Bacteria"/>
</dbReference>
<comment type="pathway">
    <text evidence="3 15">Cofactor biosynthesis; FMN biosynthesis; FMN from riboflavin (ATP route): step 1/1.</text>
</comment>
<dbReference type="InterPro" id="IPR014729">
    <property type="entry name" value="Rossmann-like_a/b/a_fold"/>
</dbReference>
<gene>
    <name evidence="17" type="ordered locus">Amet_2669</name>
</gene>
<keyword evidence="8 15" id="KW-0547">Nucleotide-binding</keyword>
<evidence type="ECO:0000256" key="7">
    <source>
        <dbReference type="ARBA" id="ARBA00022695"/>
    </source>
</evidence>
<dbReference type="InterPro" id="IPR023465">
    <property type="entry name" value="Riboflavin_kinase_dom_sf"/>
</dbReference>
<keyword evidence="9 15" id="KW-0418">Kinase</keyword>
<comment type="catalytic activity">
    <reaction evidence="14 15">
        <text>FMN + ATP + H(+) = FAD + diphosphate</text>
        <dbReference type="Rhea" id="RHEA:17237"/>
        <dbReference type="ChEBI" id="CHEBI:15378"/>
        <dbReference type="ChEBI" id="CHEBI:30616"/>
        <dbReference type="ChEBI" id="CHEBI:33019"/>
        <dbReference type="ChEBI" id="CHEBI:57692"/>
        <dbReference type="ChEBI" id="CHEBI:58210"/>
        <dbReference type="EC" id="2.7.7.2"/>
    </reaction>
</comment>
<dbReference type="EC" id="2.7.1.26" evidence="15"/>